<dbReference type="Proteomes" id="UP000487350">
    <property type="component" value="Unassembled WGS sequence"/>
</dbReference>
<dbReference type="EMBL" id="WJBU01000015">
    <property type="protein sequence ID" value="MRD48717.1"/>
    <property type="molecule type" value="Genomic_DNA"/>
</dbReference>
<feature type="transmembrane region" description="Helical" evidence="1">
    <location>
        <begin position="153"/>
        <end position="171"/>
    </location>
</feature>
<dbReference type="OrthoDB" id="9811293at2"/>
<feature type="transmembrane region" description="Helical" evidence="1">
    <location>
        <begin position="183"/>
        <end position="202"/>
    </location>
</feature>
<keyword evidence="1" id="KW-1133">Transmembrane helix</keyword>
<proteinExistence type="predicted"/>
<dbReference type="RefSeq" id="WP_153586039.1">
    <property type="nucleotide sequence ID" value="NZ_WJBU01000015.1"/>
</dbReference>
<keyword evidence="1" id="KW-0472">Membrane</keyword>
<feature type="transmembrane region" description="Helical" evidence="1">
    <location>
        <begin position="101"/>
        <end position="121"/>
    </location>
</feature>
<comment type="caution">
    <text evidence="2">The sequence shown here is derived from an EMBL/GenBank/DDBJ whole genome shotgun (WGS) entry which is preliminary data.</text>
</comment>
<dbReference type="InterPro" id="IPR007354">
    <property type="entry name" value="CruF-like"/>
</dbReference>
<dbReference type="Pfam" id="PF04240">
    <property type="entry name" value="Caroten_synth"/>
    <property type="match status" value="1"/>
</dbReference>
<dbReference type="PANTHER" id="PTHR39419:SF1">
    <property type="entry name" value="SLL0814 PROTEIN"/>
    <property type="match status" value="1"/>
</dbReference>
<accession>A0A844BB93</accession>
<keyword evidence="1" id="KW-0812">Transmembrane</keyword>
<gene>
    <name evidence="2" type="ORF">GHT07_15615</name>
</gene>
<dbReference type="PANTHER" id="PTHR39419">
    <property type="entry name" value="SLL0814 PROTEIN"/>
    <property type="match status" value="1"/>
</dbReference>
<organism evidence="2 3">
    <name type="scientific">Caenimonas koreensis DSM 17982</name>
    <dbReference type="NCBI Taxonomy" id="1121255"/>
    <lineage>
        <taxon>Bacteria</taxon>
        <taxon>Pseudomonadati</taxon>
        <taxon>Pseudomonadota</taxon>
        <taxon>Betaproteobacteria</taxon>
        <taxon>Burkholderiales</taxon>
        <taxon>Comamonadaceae</taxon>
        <taxon>Caenimonas</taxon>
    </lineage>
</organism>
<sequence>MNFAVVVASLLLAATSMWSCSVLFGKRAAFIFLAIAALIGWFAEEMGSTRGWFFGSYTYTDVLGPQIGSVPFVIPFMWFGLCHVCFVMASLVLWRRPCPPASGWIPVTLAALMTAMIITAFDLGADPYFVYVLKAWIMAKKDGGWFGETVRGFEGWMIVSFVITAAFQAIARPQLVTPLPARAQLAALMPVLVYAGMIVFQIVMTQPIALRVIAFFAMGIPALIAGFAWSQWQASKAAAS</sequence>
<dbReference type="AlphaFoldDB" id="A0A844BB93"/>
<keyword evidence="3" id="KW-1185">Reference proteome</keyword>
<feature type="transmembrane region" description="Helical" evidence="1">
    <location>
        <begin position="208"/>
        <end position="229"/>
    </location>
</feature>
<evidence type="ECO:0000313" key="3">
    <source>
        <dbReference type="Proteomes" id="UP000487350"/>
    </source>
</evidence>
<evidence type="ECO:0000313" key="2">
    <source>
        <dbReference type="EMBL" id="MRD48717.1"/>
    </source>
</evidence>
<reference evidence="2 3" key="1">
    <citation type="submission" date="2019-11" db="EMBL/GenBank/DDBJ databases">
        <title>Caenimonas koreensis gen. nov., sp. nov., isolated from activated sludge.</title>
        <authorList>
            <person name="Seung H.R."/>
        </authorList>
    </citation>
    <scope>NUCLEOTIDE SEQUENCE [LARGE SCALE GENOMIC DNA]</scope>
    <source>
        <strain evidence="2 3">EMB320</strain>
    </source>
</reference>
<evidence type="ECO:0000256" key="1">
    <source>
        <dbReference type="SAM" id="Phobius"/>
    </source>
</evidence>
<name>A0A844BB93_9BURK</name>
<protein>
    <submittedName>
        <fullName evidence="2">Carotenoid biosynthesis protein</fullName>
    </submittedName>
</protein>
<feature type="transmembrane region" description="Helical" evidence="1">
    <location>
        <begin position="72"/>
        <end position="94"/>
    </location>
</feature>